<proteinExistence type="predicted"/>
<dbReference type="Pfam" id="PF00004">
    <property type="entry name" value="AAA"/>
    <property type="match status" value="1"/>
</dbReference>
<dbReference type="PANTHER" id="PTHR23070">
    <property type="entry name" value="BCS1 AAA-TYPE ATPASE"/>
    <property type="match status" value="1"/>
</dbReference>
<dbReference type="AlphaFoldDB" id="A0AAV1AB72"/>
<gene>
    <name evidence="2" type="ORF">VFH_III221120</name>
</gene>
<dbReference type="InterPro" id="IPR027417">
    <property type="entry name" value="P-loop_NTPase"/>
</dbReference>
<dbReference type="EMBL" id="OX451738">
    <property type="protein sequence ID" value="CAI8606255.1"/>
    <property type="molecule type" value="Genomic_DNA"/>
</dbReference>
<feature type="domain" description="ATPase AAA-type core" evidence="1">
    <location>
        <begin position="79"/>
        <end position="138"/>
    </location>
</feature>
<dbReference type="GO" id="GO:0005524">
    <property type="term" value="F:ATP binding"/>
    <property type="evidence" value="ECO:0007669"/>
    <property type="project" value="InterPro"/>
</dbReference>
<keyword evidence="3" id="KW-1185">Reference proteome</keyword>
<dbReference type="GO" id="GO:0016887">
    <property type="term" value="F:ATP hydrolysis activity"/>
    <property type="evidence" value="ECO:0007669"/>
    <property type="project" value="InterPro"/>
</dbReference>
<dbReference type="SUPFAM" id="SSF52540">
    <property type="entry name" value="P-loop containing nucleoside triphosphate hydrolases"/>
    <property type="match status" value="1"/>
</dbReference>
<dbReference type="InterPro" id="IPR050747">
    <property type="entry name" value="Mitochondrial_chaperone_BCS1"/>
</dbReference>
<accession>A0AAV1AB72</accession>
<dbReference type="InterPro" id="IPR003959">
    <property type="entry name" value="ATPase_AAA_core"/>
</dbReference>
<sequence>MEKAKEVQQEQKTLKLFTLTNNRVLKRFSSMWQFMALDDTATFEMLAMDNKLRNMIHLDLFLELKELYKSVGKPWKRGYLLYGPPRCGKSSLIIIVASYIAFDVHDLELGDVLQNTELRSLLMPTRNRSIFVVEDIDYTLELHNRLAFTVPPCLADKLPVTL</sequence>
<dbReference type="Gene3D" id="3.40.50.300">
    <property type="entry name" value="P-loop containing nucleotide triphosphate hydrolases"/>
    <property type="match status" value="1"/>
</dbReference>
<reference evidence="2 3" key="1">
    <citation type="submission" date="2023-01" db="EMBL/GenBank/DDBJ databases">
        <authorList>
            <person name="Kreplak J."/>
        </authorList>
    </citation>
    <scope>NUCLEOTIDE SEQUENCE [LARGE SCALE GENOMIC DNA]</scope>
</reference>
<name>A0AAV1AB72_VICFA</name>
<organism evidence="2 3">
    <name type="scientific">Vicia faba</name>
    <name type="common">Broad bean</name>
    <name type="synonym">Faba vulgaris</name>
    <dbReference type="NCBI Taxonomy" id="3906"/>
    <lineage>
        <taxon>Eukaryota</taxon>
        <taxon>Viridiplantae</taxon>
        <taxon>Streptophyta</taxon>
        <taxon>Embryophyta</taxon>
        <taxon>Tracheophyta</taxon>
        <taxon>Spermatophyta</taxon>
        <taxon>Magnoliopsida</taxon>
        <taxon>eudicotyledons</taxon>
        <taxon>Gunneridae</taxon>
        <taxon>Pentapetalae</taxon>
        <taxon>rosids</taxon>
        <taxon>fabids</taxon>
        <taxon>Fabales</taxon>
        <taxon>Fabaceae</taxon>
        <taxon>Papilionoideae</taxon>
        <taxon>50 kb inversion clade</taxon>
        <taxon>NPAAA clade</taxon>
        <taxon>Hologalegina</taxon>
        <taxon>IRL clade</taxon>
        <taxon>Fabeae</taxon>
        <taxon>Vicia</taxon>
    </lineage>
</organism>
<protein>
    <recommendedName>
        <fullName evidence="1">ATPase AAA-type core domain-containing protein</fullName>
    </recommendedName>
</protein>
<dbReference type="Proteomes" id="UP001157006">
    <property type="component" value="Chromosome 3"/>
</dbReference>
<evidence type="ECO:0000313" key="3">
    <source>
        <dbReference type="Proteomes" id="UP001157006"/>
    </source>
</evidence>
<evidence type="ECO:0000259" key="1">
    <source>
        <dbReference type="Pfam" id="PF00004"/>
    </source>
</evidence>
<evidence type="ECO:0000313" key="2">
    <source>
        <dbReference type="EMBL" id="CAI8606255.1"/>
    </source>
</evidence>